<protein>
    <submittedName>
        <fullName evidence="1">Uncharacterized protein</fullName>
    </submittedName>
</protein>
<comment type="caution">
    <text evidence="1">The sequence shown here is derived from an EMBL/GenBank/DDBJ whole genome shotgun (WGS) entry which is preliminary data.</text>
</comment>
<dbReference type="Proteomes" id="UP000005167">
    <property type="component" value="Unassembled WGS sequence"/>
</dbReference>
<dbReference type="EMBL" id="AFZB01000017">
    <property type="protein sequence ID" value="EGW54072.1"/>
    <property type="molecule type" value="Genomic_DNA"/>
</dbReference>
<reference evidence="1 2" key="1">
    <citation type="journal article" date="2011" name="ISME J.">
        <title>The endosymbionts of the deep-sea tubeworms Riftia pachyptila and Tevnia jerichonana share an identical physiology as revealed by proteogenomic analyses.</title>
        <authorList>
            <person name="Gardebrecht A."/>
            <person name="Markert S."/>
            <person name="Felbeck H."/>
            <person name="Thuermer A."/>
            <person name="Albrecht D."/>
            <person name="Wollherr A."/>
            <person name="Kabisch J."/>
            <person name="Lehmann R."/>
            <person name="Daniel R."/>
            <person name="Liesegang H."/>
            <person name="Hecker M."/>
            <person name="Sievert S.M."/>
            <person name="Schweder T."/>
        </authorList>
    </citation>
    <scope>NUCLEOTIDE SEQUENCE [LARGE SCALE GENOMIC DNA]</scope>
</reference>
<gene>
    <name evidence="1" type="ORF">TevJSym_aq00200</name>
</gene>
<organism evidence="1 2">
    <name type="scientific">endosymbiont of Tevnia jerichonana</name>
    <name type="common">vent Tica</name>
    <dbReference type="NCBI Taxonomy" id="1049564"/>
    <lineage>
        <taxon>Bacteria</taxon>
        <taxon>Pseudomonadati</taxon>
        <taxon>Pseudomonadota</taxon>
        <taxon>Gammaproteobacteria</taxon>
        <taxon>sulfur-oxidizing symbionts</taxon>
    </lineage>
</organism>
<dbReference type="AlphaFoldDB" id="G2FGG1"/>
<name>G2FGG1_9GAMM</name>
<evidence type="ECO:0000313" key="2">
    <source>
        <dbReference type="Proteomes" id="UP000005167"/>
    </source>
</evidence>
<keyword evidence="2" id="KW-1185">Reference proteome</keyword>
<sequence length="38" mass="4532">MATIFFIWGTRHRRAQLCHFMSILVGIVEHQQGRENFT</sequence>
<proteinExistence type="predicted"/>
<accession>G2FGG1</accession>
<evidence type="ECO:0000313" key="1">
    <source>
        <dbReference type="EMBL" id="EGW54072.1"/>
    </source>
</evidence>